<sequence length="66" mass="6860">MEPDGRIRQKSSFSGNGPDNNECLEITAGPDGLGLRETAEPDRVLTTGTAALAGLLRAVKAGRLPP</sequence>
<dbReference type="EMBL" id="FPAB01000003">
    <property type="protein sequence ID" value="SFS66840.1"/>
    <property type="molecule type" value="Genomic_DNA"/>
</dbReference>
<dbReference type="Proteomes" id="UP000198873">
    <property type="component" value="Unassembled WGS sequence"/>
</dbReference>
<keyword evidence="4" id="KW-1185">Reference proteome</keyword>
<evidence type="ECO:0000313" key="4">
    <source>
        <dbReference type="Proteomes" id="UP000198873"/>
    </source>
</evidence>
<proteinExistence type="predicted"/>
<dbReference type="RefSeq" id="WP_093842739.1">
    <property type="nucleotide sequence ID" value="NZ_FPAB01000003.1"/>
</dbReference>
<gene>
    <name evidence="3" type="ORF">SAMN05444716_103274</name>
</gene>
<feature type="region of interest" description="Disordered" evidence="1">
    <location>
        <begin position="1"/>
        <end position="23"/>
    </location>
</feature>
<protein>
    <recommendedName>
        <fullName evidence="2">DUF397 domain-containing protein</fullName>
    </recommendedName>
</protein>
<feature type="domain" description="DUF397" evidence="2">
    <location>
        <begin position="9"/>
        <end position="60"/>
    </location>
</feature>
<dbReference type="InterPro" id="IPR007278">
    <property type="entry name" value="DUF397"/>
</dbReference>
<reference evidence="4" key="1">
    <citation type="submission" date="2016-10" db="EMBL/GenBank/DDBJ databases">
        <authorList>
            <person name="Varghese N."/>
            <person name="Submissions S."/>
        </authorList>
    </citation>
    <scope>NUCLEOTIDE SEQUENCE [LARGE SCALE GENOMIC DNA]</scope>
    <source>
        <strain evidence="4">CGMCC 4.7047</strain>
    </source>
</reference>
<feature type="compositionally biased region" description="Polar residues" evidence="1">
    <location>
        <begin position="10"/>
        <end position="19"/>
    </location>
</feature>
<organism evidence="3 4">
    <name type="scientific">Streptomyces harbinensis</name>
    <dbReference type="NCBI Taxonomy" id="1176198"/>
    <lineage>
        <taxon>Bacteria</taxon>
        <taxon>Bacillati</taxon>
        <taxon>Actinomycetota</taxon>
        <taxon>Actinomycetes</taxon>
        <taxon>Kitasatosporales</taxon>
        <taxon>Streptomycetaceae</taxon>
        <taxon>Streptomyces</taxon>
    </lineage>
</organism>
<evidence type="ECO:0000259" key="2">
    <source>
        <dbReference type="Pfam" id="PF04149"/>
    </source>
</evidence>
<dbReference type="Pfam" id="PF04149">
    <property type="entry name" value="DUF397"/>
    <property type="match status" value="1"/>
</dbReference>
<evidence type="ECO:0000313" key="3">
    <source>
        <dbReference type="EMBL" id="SFS66840.1"/>
    </source>
</evidence>
<evidence type="ECO:0000256" key="1">
    <source>
        <dbReference type="SAM" id="MobiDB-lite"/>
    </source>
</evidence>
<accession>A0A1I6RQF0</accession>
<dbReference type="AlphaFoldDB" id="A0A1I6RQF0"/>
<name>A0A1I6RQF0_9ACTN</name>